<keyword evidence="7 10" id="KW-0862">Zinc</keyword>
<dbReference type="GO" id="GO:0005525">
    <property type="term" value="F:GTP binding"/>
    <property type="evidence" value="ECO:0007669"/>
    <property type="project" value="UniProtKB-UniRule"/>
</dbReference>
<comment type="similarity">
    <text evidence="10">Belongs to the TRAFAC class YlqF/YawG GTPase family. RsgA subfamily.</text>
</comment>
<feature type="binding site" evidence="10">
    <location>
        <position position="326"/>
    </location>
    <ligand>
        <name>Zn(2+)</name>
        <dbReference type="ChEBI" id="CHEBI:29105"/>
    </ligand>
</feature>
<keyword evidence="1 10" id="KW-0963">Cytoplasm</keyword>
<comment type="subunit">
    <text evidence="10">Monomer. Associates with 30S ribosomal subunit, binds 16S rRNA.</text>
</comment>
<dbReference type="InterPro" id="IPR030378">
    <property type="entry name" value="G_CP_dom"/>
</dbReference>
<keyword evidence="6 10" id="KW-0378">Hydrolase</keyword>
<dbReference type="PROSITE" id="PS50936">
    <property type="entry name" value="ENGC_GTPASE"/>
    <property type="match status" value="1"/>
</dbReference>
<feature type="domain" description="CP-type G" evidence="13">
    <location>
        <begin position="131"/>
        <end position="290"/>
    </location>
</feature>
<dbReference type="Proteomes" id="UP000460435">
    <property type="component" value="Unassembled WGS sequence"/>
</dbReference>
<comment type="cofactor">
    <cofactor evidence="10">
        <name>Zn(2+)</name>
        <dbReference type="ChEBI" id="CHEBI:29105"/>
    </cofactor>
    <text evidence="10">Binds 1 zinc ion per subunit.</text>
</comment>
<dbReference type="HAMAP" id="MF_01820">
    <property type="entry name" value="GTPase_RsgA"/>
    <property type="match status" value="1"/>
</dbReference>
<evidence type="ECO:0000313" key="14">
    <source>
        <dbReference type="EMBL" id="NDL56247.1"/>
    </source>
</evidence>
<feature type="region of interest" description="Disordered" evidence="11">
    <location>
        <begin position="1"/>
        <end position="32"/>
    </location>
</feature>
<dbReference type="GO" id="GO:0003924">
    <property type="term" value="F:GTPase activity"/>
    <property type="evidence" value="ECO:0007669"/>
    <property type="project" value="UniProtKB-UniRule"/>
</dbReference>
<dbReference type="AlphaFoldDB" id="A0A7K3LZL4"/>
<evidence type="ECO:0000313" key="15">
    <source>
        <dbReference type="Proteomes" id="UP000460435"/>
    </source>
</evidence>
<keyword evidence="3 10" id="KW-0479">Metal-binding</keyword>
<comment type="caution">
    <text evidence="14">The sequence shown here is derived from an EMBL/GenBank/DDBJ whole genome shotgun (WGS) entry which is preliminary data.</text>
</comment>
<dbReference type="PANTHER" id="PTHR32120:SF10">
    <property type="entry name" value="SMALL RIBOSOMAL SUBUNIT BIOGENESIS GTPASE RSGA"/>
    <property type="match status" value="1"/>
</dbReference>
<evidence type="ECO:0000256" key="7">
    <source>
        <dbReference type="ARBA" id="ARBA00022833"/>
    </source>
</evidence>
<evidence type="ECO:0000256" key="6">
    <source>
        <dbReference type="ARBA" id="ARBA00022801"/>
    </source>
</evidence>
<dbReference type="InterPro" id="IPR010914">
    <property type="entry name" value="RsgA_GTPase_dom"/>
</dbReference>
<keyword evidence="2 10" id="KW-0690">Ribosome biogenesis</keyword>
<feature type="binding site" evidence="10">
    <location>
        <position position="320"/>
    </location>
    <ligand>
        <name>Zn(2+)</name>
        <dbReference type="ChEBI" id="CHEBI:29105"/>
    </ligand>
</feature>
<keyword evidence="5 10" id="KW-0547">Nucleotide-binding</keyword>
<feature type="binding site" evidence="10">
    <location>
        <begin position="180"/>
        <end position="183"/>
    </location>
    <ligand>
        <name>GTP</name>
        <dbReference type="ChEBI" id="CHEBI:37565"/>
    </ligand>
</feature>
<dbReference type="SUPFAM" id="SSF52540">
    <property type="entry name" value="P-loop containing nucleoside triphosphate hydrolases"/>
    <property type="match status" value="1"/>
</dbReference>
<dbReference type="NCBIfam" id="TIGR00157">
    <property type="entry name" value="ribosome small subunit-dependent GTPase A"/>
    <property type="match status" value="1"/>
</dbReference>
<keyword evidence="15" id="KW-1185">Reference proteome</keyword>
<name>A0A7K3LZL4_9ACTN</name>
<evidence type="ECO:0000256" key="11">
    <source>
        <dbReference type="SAM" id="MobiDB-lite"/>
    </source>
</evidence>
<dbReference type="InterPro" id="IPR027417">
    <property type="entry name" value="P-loop_NTPase"/>
</dbReference>
<accession>A0A7K3LZL4</accession>
<dbReference type="Gene3D" id="3.40.50.300">
    <property type="entry name" value="P-loop containing nucleotide triphosphate hydrolases"/>
    <property type="match status" value="1"/>
</dbReference>
<dbReference type="PANTHER" id="PTHR32120">
    <property type="entry name" value="SMALL RIBOSOMAL SUBUNIT BIOGENESIS GTPASE RSGA"/>
    <property type="match status" value="1"/>
</dbReference>
<organism evidence="14 15">
    <name type="scientific">Phytoactinopolyspora mesophila</name>
    <dbReference type="NCBI Taxonomy" id="2650750"/>
    <lineage>
        <taxon>Bacteria</taxon>
        <taxon>Bacillati</taxon>
        <taxon>Actinomycetota</taxon>
        <taxon>Actinomycetes</taxon>
        <taxon>Jiangellales</taxon>
        <taxon>Jiangellaceae</taxon>
        <taxon>Phytoactinopolyspora</taxon>
    </lineage>
</organism>
<feature type="binding site" evidence="10">
    <location>
        <position position="318"/>
    </location>
    <ligand>
        <name>Zn(2+)</name>
        <dbReference type="ChEBI" id="CHEBI:29105"/>
    </ligand>
</feature>
<evidence type="ECO:0000256" key="3">
    <source>
        <dbReference type="ARBA" id="ARBA00022723"/>
    </source>
</evidence>
<dbReference type="PROSITE" id="PS51721">
    <property type="entry name" value="G_CP"/>
    <property type="match status" value="1"/>
</dbReference>
<dbReference type="CDD" id="cd01854">
    <property type="entry name" value="YjeQ_EngC"/>
    <property type="match status" value="1"/>
</dbReference>
<feature type="domain" description="EngC GTPase" evidence="12">
    <location>
        <begin position="141"/>
        <end position="288"/>
    </location>
</feature>
<dbReference type="GO" id="GO:0019843">
    <property type="term" value="F:rRNA binding"/>
    <property type="evidence" value="ECO:0007669"/>
    <property type="project" value="UniProtKB-KW"/>
</dbReference>
<evidence type="ECO:0000256" key="2">
    <source>
        <dbReference type="ARBA" id="ARBA00022517"/>
    </source>
</evidence>
<keyword evidence="8 10" id="KW-0694">RNA-binding</keyword>
<evidence type="ECO:0000259" key="13">
    <source>
        <dbReference type="PROSITE" id="PS51721"/>
    </source>
</evidence>
<dbReference type="Pfam" id="PF03193">
    <property type="entry name" value="RsgA_GTPase"/>
    <property type="match status" value="1"/>
</dbReference>
<dbReference type="EMBL" id="WLZY01000001">
    <property type="protein sequence ID" value="NDL56247.1"/>
    <property type="molecule type" value="Genomic_DNA"/>
</dbReference>
<gene>
    <name evidence="10 14" type="primary">rsgA</name>
    <name evidence="14" type="ORF">F7O44_04085</name>
</gene>
<dbReference type="GO" id="GO:0046872">
    <property type="term" value="F:metal ion binding"/>
    <property type="evidence" value="ECO:0007669"/>
    <property type="project" value="UniProtKB-KW"/>
</dbReference>
<protein>
    <recommendedName>
        <fullName evidence="10">Small ribosomal subunit biogenesis GTPase RsgA</fullName>
        <ecNumber evidence="10">3.6.1.-</ecNumber>
    </recommendedName>
</protein>
<sequence>MSKAHERSHLSSYHPGEEQSTSRSLAPDTPGDGRLADLGWSAEIAHAFAPYAGSHHLARVSRVERGGAEVITDEGQIQATYGGDILAAAAADRSWHPAVGDWVALRYWPDGRITIDAILPRHTAMVRDGADRTSHAQVVAANVDVVVIVEHLDPEPDLGRIERLLVLAWASGATPLVVLTKADLVPAPEVLRDDVAAVALGVDVLAVSAPDAEGLDDVRNWLGDNRTMTFVGPSGAGKSTLVNALAGAEVMPTGEVRASDGKGRHTTTHRELIMLPGGGVVIDTPGIRAVGLVANEDAIADAFPDIEELVEQCRFADCAHNTEPDCAVRAAVETGELDAGRLARWYKLGREAAYQARRADVRLRQQERAEWKRREKALRGYYRLRSGKGR</sequence>
<comment type="subcellular location">
    <subcellularLocation>
        <location evidence="10">Cytoplasm</location>
    </subcellularLocation>
</comment>
<dbReference type="GO" id="GO:0005737">
    <property type="term" value="C:cytoplasm"/>
    <property type="evidence" value="ECO:0007669"/>
    <property type="project" value="UniProtKB-SubCell"/>
</dbReference>
<feature type="binding site" evidence="10">
    <location>
        <position position="313"/>
    </location>
    <ligand>
        <name>Zn(2+)</name>
        <dbReference type="ChEBI" id="CHEBI:29105"/>
    </ligand>
</feature>
<dbReference type="Gene3D" id="1.10.40.50">
    <property type="entry name" value="Probable gtpase engc, domain 3"/>
    <property type="match status" value="1"/>
</dbReference>
<evidence type="ECO:0000256" key="8">
    <source>
        <dbReference type="ARBA" id="ARBA00022884"/>
    </source>
</evidence>
<reference evidence="14 15" key="1">
    <citation type="submission" date="2019-11" db="EMBL/GenBank/DDBJ databases">
        <authorList>
            <person name="Li X.-J."/>
            <person name="Feng X.-M."/>
        </authorList>
    </citation>
    <scope>NUCLEOTIDE SEQUENCE [LARGE SCALE GENOMIC DNA]</scope>
    <source>
        <strain evidence="14 15">XMNu-373</strain>
    </source>
</reference>
<dbReference type="InterPro" id="IPR004881">
    <property type="entry name" value="Ribosome_biogen_GTPase_RsgA"/>
</dbReference>
<dbReference type="RefSeq" id="WP_162448862.1">
    <property type="nucleotide sequence ID" value="NZ_WLZY01000001.1"/>
</dbReference>
<evidence type="ECO:0000256" key="4">
    <source>
        <dbReference type="ARBA" id="ARBA00022730"/>
    </source>
</evidence>
<keyword evidence="4 10" id="KW-0699">rRNA-binding</keyword>
<proteinExistence type="inferred from homology"/>
<evidence type="ECO:0000256" key="5">
    <source>
        <dbReference type="ARBA" id="ARBA00022741"/>
    </source>
</evidence>
<evidence type="ECO:0000259" key="12">
    <source>
        <dbReference type="PROSITE" id="PS50936"/>
    </source>
</evidence>
<evidence type="ECO:0000256" key="10">
    <source>
        <dbReference type="HAMAP-Rule" id="MF_01820"/>
    </source>
</evidence>
<comment type="function">
    <text evidence="10">One of several proteins that assist in the late maturation steps of the functional core of the 30S ribosomal subunit. Helps release RbfA from mature subunits. May play a role in the assembly of ribosomal proteins into the subunit. Circularly permuted GTPase that catalyzes slow GTP hydrolysis, GTPase activity is stimulated by the 30S ribosomal subunit.</text>
</comment>
<feature type="binding site" evidence="10">
    <location>
        <begin position="232"/>
        <end position="240"/>
    </location>
    <ligand>
        <name>GTP</name>
        <dbReference type="ChEBI" id="CHEBI:37565"/>
    </ligand>
</feature>
<dbReference type="EC" id="3.6.1.-" evidence="10"/>
<dbReference type="GO" id="GO:0042274">
    <property type="term" value="P:ribosomal small subunit biogenesis"/>
    <property type="evidence" value="ECO:0007669"/>
    <property type="project" value="UniProtKB-UniRule"/>
</dbReference>
<keyword evidence="9 10" id="KW-0342">GTP-binding</keyword>
<evidence type="ECO:0000256" key="9">
    <source>
        <dbReference type="ARBA" id="ARBA00023134"/>
    </source>
</evidence>
<evidence type="ECO:0000256" key="1">
    <source>
        <dbReference type="ARBA" id="ARBA00022490"/>
    </source>
</evidence>